<keyword evidence="5" id="KW-0378">Hydrolase</keyword>
<keyword evidence="4 8" id="KW-0812">Transmembrane</keyword>
<sequence length="214" mass="24374">MYWIERFSDKIGHVLALKLKLDKDQEEVIAYGAFNFLQVFFSILSVIIFGAVFGVLLEAVVISFAIGILRKYSGGVHASTPNRCIIIGTIVSVLFAIIIHNGFYLLRIRWTYILGIICFVISYYIIIKFAPVDSAAKPIKKVETRKRLKRYSILALNIFATIAIMLSIIYIKKDYNIILNVIQSIYIGCIWQAFTLTPMAHDLLTKLDKVFNII</sequence>
<feature type="transmembrane region" description="Helical" evidence="8">
    <location>
        <begin position="151"/>
        <end position="171"/>
    </location>
</feature>
<evidence type="ECO:0000256" key="8">
    <source>
        <dbReference type="SAM" id="Phobius"/>
    </source>
</evidence>
<feature type="transmembrane region" description="Helical" evidence="8">
    <location>
        <begin position="177"/>
        <end position="196"/>
    </location>
</feature>
<feature type="transmembrane region" description="Helical" evidence="8">
    <location>
        <begin position="84"/>
        <end position="104"/>
    </location>
</feature>
<feature type="transmembrane region" description="Helical" evidence="8">
    <location>
        <begin position="55"/>
        <end position="72"/>
    </location>
</feature>
<dbReference type="Pfam" id="PF04647">
    <property type="entry name" value="AgrB"/>
    <property type="match status" value="1"/>
</dbReference>
<keyword evidence="3" id="KW-0645">Protease</keyword>
<dbReference type="RefSeq" id="WP_173680553.1">
    <property type="nucleotide sequence ID" value="NZ_JAAZWO010000024.1"/>
</dbReference>
<dbReference type="SMART" id="SM00793">
    <property type="entry name" value="AgrB"/>
    <property type="match status" value="1"/>
</dbReference>
<evidence type="ECO:0000256" key="7">
    <source>
        <dbReference type="ARBA" id="ARBA00023136"/>
    </source>
</evidence>
<keyword evidence="6 8" id="KW-1133">Transmembrane helix</keyword>
<dbReference type="GO" id="GO:0009372">
    <property type="term" value="P:quorum sensing"/>
    <property type="evidence" value="ECO:0007669"/>
    <property type="project" value="UniProtKB-KW"/>
</dbReference>
<evidence type="ECO:0000256" key="5">
    <source>
        <dbReference type="ARBA" id="ARBA00022801"/>
    </source>
</evidence>
<protein>
    <submittedName>
        <fullName evidence="9">Accessory gene regulator B family protein</fullName>
    </submittedName>
</protein>
<keyword evidence="7 8" id="KW-0472">Membrane</keyword>
<feature type="transmembrane region" description="Helical" evidence="8">
    <location>
        <begin position="110"/>
        <end position="130"/>
    </location>
</feature>
<comment type="caution">
    <text evidence="9">The sequence shown here is derived from an EMBL/GenBank/DDBJ whole genome shotgun (WGS) entry which is preliminary data.</text>
</comment>
<evidence type="ECO:0000313" key="10">
    <source>
        <dbReference type="Proteomes" id="UP000563151"/>
    </source>
</evidence>
<keyword evidence="1" id="KW-1003">Cell membrane</keyword>
<dbReference type="GO" id="GO:0006508">
    <property type="term" value="P:proteolysis"/>
    <property type="evidence" value="ECO:0007669"/>
    <property type="project" value="UniProtKB-KW"/>
</dbReference>
<evidence type="ECO:0000256" key="6">
    <source>
        <dbReference type="ARBA" id="ARBA00022989"/>
    </source>
</evidence>
<accession>A0A923J1J0</accession>
<evidence type="ECO:0000256" key="1">
    <source>
        <dbReference type="ARBA" id="ARBA00022475"/>
    </source>
</evidence>
<dbReference type="GO" id="GO:0016020">
    <property type="term" value="C:membrane"/>
    <property type="evidence" value="ECO:0007669"/>
    <property type="project" value="InterPro"/>
</dbReference>
<name>A0A923J1J0_CLOTT</name>
<evidence type="ECO:0000256" key="2">
    <source>
        <dbReference type="ARBA" id="ARBA00022654"/>
    </source>
</evidence>
<dbReference type="Proteomes" id="UP000563151">
    <property type="component" value="Unassembled WGS sequence"/>
</dbReference>
<dbReference type="AlphaFoldDB" id="A0A923J1J0"/>
<evidence type="ECO:0000256" key="3">
    <source>
        <dbReference type="ARBA" id="ARBA00022670"/>
    </source>
</evidence>
<dbReference type="InterPro" id="IPR006741">
    <property type="entry name" value="AgrB"/>
</dbReference>
<dbReference type="GO" id="GO:0008233">
    <property type="term" value="F:peptidase activity"/>
    <property type="evidence" value="ECO:0007669"/>
    <property type="project" value="UniProtKB-KW"/>
</dbReference>
<organism evidence="9 10">
    <name type="scientific">Clostridium tetanomorphum</name>
    <dbReference type="NCBI Taxonomy" id="1553"/>
    <lineage>
        <taxon>Bacteria</taxon>
        <taxon>Bacillati</taxon>
        <taxon>Bacillota</taxon>
        <taxon>Clostridia</taxon>
        <taxon>Eubacteriales</taxon>
        <taxon>Clostridiaceae</taxon>
        <taxon>Clostridium</taxon>
    </lineage>
</organism>
<dbReference type="EMBL" id="JAAZWO010000024">
    <property type="protein sequence ID" value="MBC2399222.1"/>
    <property type="molecule type" value="Genomic_DNA"/>
</dbReference>
<keyword evidence="10" id="KW-1185">Reference proteome</keyword>
<reference evidence="9 10" key="1">
    <citation type="submission" date="2020-04" db="EMBL/GenBank/DDBJ databases">
        <title>Genomic insights into acetone-butanol-ethanol (ABE) fermentation by sequencing solventogenic clostridia strains.</title>
        <authorList>
            <person name="Brown S."/>
        </authorList>
    </citation>
    <scope>NUCLEOTIDE SEQUENCE [LARGE SCALE GENOMIC DNA]</scope>
    <source>
        <strain evidence="9 10">DJ011</strain>
    </source>
</reference>
<proteinExistence type="predicted"/>
<keyword evidence="2" id="KW-0673">Quorum sensing</keyword>
<gene>
    <name evidence="9" type="ORF">HGG79_15785</name>
</gene>
<evidence type="ECO:0000256" key="4">
    <source>
        <dbReference type="ARBA" id="ARBA00022692"/>
    </source>
</evidence>
<evidence type="ECO:0000313" key="9">
    <source>
        <dbReference type="EMBL" id="MBC2399222.1"/>
    </source>
</evidence>